<dbReference type="InterPro" id="IPR000597">
    <property type="entry name" value="Ribosomal_uL3"/>
</dbReference>
<evidence type="ECO:0000256" key="1">
    <source>
        <dbReference type="ARBA" id="ARBA00006540"/>
    </source>
</evidence>
<keyword evidence="2" id="KW-0689">Ribosomal protein</keyword>
<dbReference type="AlphaFoldDB" id="A0A8S9Y2K4"/>
<dbReference type="PANTHER" id="PTHR11229">
    <property type="entry name" value="50S RIBOSOMAL PROTEIN L3"/>
    <property type="match status" value="1"/>
</dbReference>
<dbReference type="Proteomes" id="UP000466442">
    <property type="component" value="Unassembled WGS sequence"/>
</dbReference>
<comment type="similarity">
    <text evidence="1">Belongs to the universal ribosomal protein uL3 family.</text>
</comment>
<reference evidence="7" key="1">
    <citation type="journal article" date="2021" name="Mol. Ecol. Resour.">
        <title>Apolygus lucorum genome provides insights into omnivorousness and mesophyll feeding.</title>
        <authorList>
            <person name="Liu Y."/>
            <person name="Liu H."/>
            <person name="Wang H."/>
            <person name="Huang T."/>
            <person name="Liu B."/>
            <person name="Yang B."/>
            <person name="Yin L."/>
            <person name="Li B."/>
            <person name="Zhang Y."/>
            <person name="Zhang S."/>
            <person name="Jiang F."/>
            <person name="Zhang X."/>
            <person name="Ren Y."/>
            <person name="Wang B."/>
            <person name="Wang S."/>
            <person name="Lu Y."/>
            <person name="Wu K."/>
            <person name="Fan W."/>
            <person name="Wang G."/>
        </authorList>
    </citation>
    <scope>NUCLEOTIDE SEQUENCE</scope>
    <source>
        <strain evidence="7">12Hb</strain>
    </source>
</reference>
<evidence type="ECO:0000256" key="6">
    <source>
        <dbReference type="SAM" id="MobiDB-lite"/>
    </source>
</evidence>
<protein>
    <recommendedName>
        <fullName evidence="4">Large ribosomal subunit protein uL3m</fullName>
    </recommendedName>
    <alternativeName>
        <fullName evidence="5">39S ribosomal protein L3, mitochondrial</fullName>
    </alternativeName>
</protein>
<evidence type="ECO:0000256" key="4">
    <source>
        <dbReference type="ARBA" id="ARBA00035209"/>
    </source>
</evidence>
<dbReference type="FunFam" id="2.40.30.10:FF:000049">
    <property type="entry name" value="39S ribosomal protein L3, mitochondrial"/>
    <property type="match status" value="1"/>
</dbReference>
<dbReference type="OrthoDB" id="274683at2759"/>
<dbReference type="GO" id="GO:0006412">
    <property type="term" value="P:translation"/>
    <property type="evidence" value="ECO:0007669"/>
    <property type="project" value="InterPro"/>
</dbReference>
<evidence type="ECO:0000256" key="2">
    <source>
        <dbReference type="ARBA" id="ARBA00022980"/>
    </source>
</evidence>
<accession>A0A8S9Y2K4</accession>
<dbReference type="PANTHER" id="PTHR11229:SF8">
    <property type="entry name" value="LARGE RIBOSOMAL SUBUNIT PROTEIN UL3M"/>
    <property type="match status" value="1"/>
</dbReference>
<dbReference type="Gene3D" id="2.40.30.10">
    <property type="entry name" value="Translation factors"/>
    <property type="match status" value="2"/>
</dbReference>
<comment type="caution">
    <text evidence="7">The sequence shown here is derived from an EMBL/GenBank/DDBJ whole genome shotgun (WGS) entry which is preliminary data.</text>
</comment>
<dbReference type="GO" id="GO:0003735">
    <property type="term" value="F:structural constituent of ribosome"/>
    <property type="evidence" value="ECO:0007669"/>
    <property type="project" value="InterPro"/>
</dbReference>
<dbReference type="NCBIfam" id="TIGR03625">
    <property type="entry name" value="L3_bact"/>
    <property type="match status" value="1"/>
</dbReference>
<dbReference type="GO" id="GO:0005762">
    <property type="term" value="C:mitochondrial large ribosomal subunit"/>
    <property type="evidence" value="ECO:0007669"/>
    <property type="project" value="TreeGrafter"/>
</dbReference>
<dbReference type="InterPro" id="IPR009000">
    <property type="entry name" value="Transl_B-barrel_sf"/>
</dbReference>
<dbReference type="InterPro" id="IPR019927">
    <property type="entry name" value="Ribosomal_uL3_bac/org-type"/>
</dbReference>
<keyword evidence="3" id="KW-0687">Ribonucleoprotein</keyword>
<sequence length="403" mass="44838">AVRSLDPHEYPEKITPENREFIKEVTYEKFGPPAVLSGISTYQTSSPLREKPLEKGEWTPKSRRCGLITRKIGQYPMWSNTGKIIWTTLLQVVDNHVVKYTPPELVDSPRKPSRFLRPNKFGCILVGAESCDPQKFTREYCGLFAPAGLPPKRVLGRFFVTPEAAIQPGTPLSALHFQPGDTVDVIGKTIDRGFQGVMKRWGFKGQRGSHGSTKTHRRPGNVGGGGKRAGIWPGTKMPGHMGNRTRFLRGLKIWRINTKYNILYVQGLGVPGATNSVVYVHDTILPLRKRKDVSKPPPFPTHDPSSEEDLQDDLFDSFNFLVNPASANSFVVDGRHCIWSSNLRMKDIGWALNDLSSQCRKSNQPIRHGPLGSETTPIRPAKSFIGDASSRECCSATGKYNAT</sequence>
<feature type="region of interest" description="Disordered" evidence="6">
    <location>
        <begin position="205"/>
        <end position="236"/>
    </location>
</feature>
<evidence type="ECO:0000256" key="3">
    <source>
        <dbReference type="ARBA" id="ARBA00023274"/>
    </source>
</evidence>
<evidence type="ECO:0000313" key="8">
    <source>
        <dbReference type="Proteomes" id="UP000466442"/>
    </source>
</evidence>
<gene>
    <name evidence="7" type="ORF">GE061_009544</name>
</gene>
<keyword evidence="8" id="KW-1185">Reference proteome</keyword>
<feature type="non-terminal residue" evidence="7">
    <location>
        <position position="403"/>
    </location>
</feature>
<dbReference type="SUPFAM" id="SSF50447">
    <property type="entry name" value="Translation proteins"/>
    <property type="match status" value="1"/>
</dbReference>
<evidence type="ECO:0000256" key="5">
    <source>
        <dbReference type="ARBA" id="ARBA00035396"/>
    </source>
</evidence>
<name>A0A8S9Y2K4_APOLU</name>
<evidence type="ECO:0000313" key="7">
    <source>
        <dbReference type="EMBL" id="KAF6214801.1"/>
    </source>
</evidence>
<dbReference type="EMBL" id="WIXP02000002">
    <property type="protein sequence ID" value="KAF6214801.1"/>
    <property type="molecule type" value="Genomic_DNA"/>
</dbReference>
<proteinExistence type="inferred from homology"/>
<dbReference type="Pfam" id="PF00297">
    <property type="entry name" value="Ribosomal_L3"/>
    <property type="match status" value="1"/>
</dbReference>
<organism evidence="7 8">
    <name type="scientific">Apolygus lucorum</name>
    <name type="common">Small green plant bug</name>
    <name type="synonym">Lygocoris lucorum</name>
    <dbReference type="NCBI Taxonomy" id="248454"/>
    <lineage>
        <taxon>Eukaryota</taxon>
        <taxon>Metazoa</taxon>
        <taxon>Ecdysozoa</taxon>
        <taxon>Arthropoda</taxon>
        <taxon>Hexapoda</taxon>
        <taxon>Insecta</taxon>
        <taxon>Pterygota</taxon>
        <taxon>Neoptera</taxon>
        <taxon>Paraneoptera</taxon>
        <taxon>Hemiptera</taxon>
        <taxon>Heteroptera</taxon>
        <taxon>Panheteroptera</taxon>
        <taxon>Cimicomorpha</taxon>
        <taxon>Miridae</taxon>
        <taxon>Mirini</taxon>
        <taxon>Apolygus</taxon>
    </lineage>
</organism>